<evidence type="ECO:0000256" key="1">
    <source>
        <dbReference type="SAM" id="SignalP"/>
    </source>
</evidence>
<protein>
    <submittedName>
        <fullName evidence="2">Uncharacterized protein</fullName>
    </submittedName>
</protein>
<keyword evidence="1" id="KW-0732">Signal</keyword>
<proteinExistence type="predicted"/>
<gene>
    <name evidence="2" type="ORF">JIN87_12790</name>
</gene>
<dbReference type="Proteomes" id="UP000617628">
    <property type="component" value="Unassembled WGS sequence"/>
</dbReference>
<accession>A0A934VPX8</accession>
<dbReference type="EMBL" id="JAENIL010000021">
    <property type="protein sequence ID" value="MBK1877747.1"/>
    <property type="molecule type" value="Genomic_DNA"/>
</dbReference>
<keyword evidence="3" id="KW-1185">Reference proteome</keyword>
<sequence length="131" mass="14053">MQKKLATSIVSVLIFIGASFAGTAKSEGETPQDGLKAIVELYKKQDWEGLVKQRCLDTKHADSEAAVQELVANLSSQFSEKDTLSALVASYEAALAAEPKVNAEGKVAIFASEMGSVKLSKMENGVWGLRF</sequence>
<feature type="signal peptide" evidence="1">
    <location>
        <begin position="1"/>
        <end position="21"/>
    </location>
</feature>
<feature type="chain" id="PRO_5038057299" evidence="1">
    <location>
        <begin position="22"/>
        <end position="131"/>
    </location>
</feature>
<organism evidence="2 3">
    <name type="scientific">Pelagicoccus mobilis</name>
    <dbReference type="NCBI Taxonomy" id="415221"/>
    <lineage>
        <taxon>Bacteria</taxon>
        <taxon>Pseudomonadati</taxon>
        <taxon>Verrucomicrobiota</taxon>
        <taxon>Opitutia</taxon>
        <taxon>Puniceicoccales</taxon>
        <taxon>Pelagicoccaceae</taxon>
        <taxon>Pelagicoccus</taxon>
    </lineage>
</organism>
<name>A0A934VPX8_9BACT</name>
<reference evidence="2" key="1">
    <citation type="submission" date="2021-01" db="EMBL/GenBank/DDBJ databases">
        <title>Modified the classification status of verrucomicrobia.</title>
        <authorList>
            <person name="Feng X."/>
        </authorList>
    </citation>
    <scope>NUCLEOTIDE SEQUENCE</scope>
    <source>
        <strain evidence="2">KCTC 13126</strain>
    </source>
</reference>
<evidence type="ECO:0000313" key="2">
    <source>
        <dbReference type="EMBL" id="MBK1877747.1"/>
    </source>
</evidence>
<comment type="caution">
    <text evidence="2">The sequence shown here is derived from an EMBL/GenBank/DDBJ whole genome shotgun (WGS) entry which is preliminary data.</text>
</comment>
<dbReference type="RefSeq" id="WP_200355958.1">
    <property type="nucleotide sequence ID" value="NZ_JAENIL010000021.1"/>
</dbReference>
<dbReference type="AlphaFoldDB" id="A0A934VPX8"/>
<evidence type="ECO:0000313" key="3">
    <source>
        <dbReference type="Proteomes" id="UP000617628"/>
    </source>
</evidence>